<organism evidence="2 3">
    <name type="scientific">Endomicrobium trichonymphae</name>
    <dbReference type="NCBI Taxonomy" id="1408204"/>
    <lineage>
        <taxon>Bacteria</taxon>
        <taxon>Pseudomonadati</taxon>
        <taxon>Elusimicrobiota</taxon>
        <taxon>Endomicrobiia</taxon>
        <taxon>Endomicrobiales</taxon>
        <taxon>Endomicrobiaceae</taxon>
        <taxon>Candidatus Endomicrobiellum</taxon>
    </lineage>
</organism>
<evidence type="ECO:0000313" key="2">
    <source>
        <dbReference type="EMBL" id="OEG71706.1"/>
    </source>
</evidence>
<keyword evidence="1" id="KW-0732">Signal</keyword>
<evidence type="ECO:0000256" key="1">
    <source>
        <dbReference type="SAM" id="SignalP"/>
    </source>
</evidence>
<evidence type="ECO:0008006" key="4">
    <source>
        <dbReference type="Google" id="ProtNLM"/>
    </source>
</evidence>
<accession>A0A1E5IMJ7</accession>
<dbReference type="PANTHER" id="PTHR30189">
    <property type="entry name" value="LPS-ASSEMBLY PROTEIN"/>
    <property type="match status" value="1"/>
</dbReference>
<dbReference type="GO" id="GO:1990351">
    <property type="term" value="C:transporter complex"/>
    <property type="evidence" value="ECO:0007669"/>
    <property type="project" value="TreeGrafter"/>
</dbReference>
<dbReference type="InterPro" id="IPR050218">
    <property type="entry name" value="LptD"/>
</dbReference>
<protein>
    <recommendedName>
        <fullName evidence="4">LPS-assembly protein LptD</fullName>
    </recommendedName>
</protein>
<dbReference type="AlphaFoldDB" id="A0A1E5IMJ7"/>
<reference evidence="2 3" key="1">
    <citation type="submission" date="2015-11" db="EMBL/GenBank/DDBJ databases">
        <title>Evidence for parallel genomic evolution in an endosymbiosis of termite gut flagellates.</title>
        <authorList>
            <person name="Zheng H."/>
        </authorList>
    </citation>
    <scope>NUCLEOTIDE SEQUENCE [LARGE SCALE GENOMIC DNA]</scope>
    <source>
        <strain evidence="2 3">CET450</strain>
    </source>
</reference>
<feature type="signal peptide" evidence="1">
    <location>
        <begin position="1"/>
        <end position="26"/>
    </location>
</feature>
<name>A0A1E5IMJ7_ENDTX</name>
<comment type="caution">
    <text evidence="2">The sequence shown here is derived from an EMBL/GenBank/DDBJ whole genome shotgun (WGS) entry which is preliminary data.</text>
</comment>
<keyword evidence="3" id="KW-1185">Reference proteome</keyword>
<feature type="chain" id="PRO_5009178898" description="LPS-assembly protein LptD" evidence="1">
    <location>
        <begin position="27"/>
        <end position="693"/>
    </location>
</feature>
<gene>
    <name evidence="2" type="ORF">ATZ36_13250</name>
</gene>
<dbReference type="EMBL" id="LNVX01000107">
    <property type="protein sequence ID" value="OEG71706.1"/>
    <property type="molecule type" value="Genomic_DNA"/>
</dbReference>
<proteinExistence type="predicted"/>
<evidence type="ECO:0000313" key="3">
    <source>
        <dbReference type="Proteomes" id="UP000095237"/>
    </source>
</evidence>
<dbReference type="GO" id="GO:0009279">
    <property type="term" value="C:cell outer membrane"/>
    <property type="evidence" value="ECO:0007669"/>
    <property type="project" value="TreeGrafter"/>
</dbReference>
<dbReference type="PANTHER" id="PTHR30189:SF1">
    <property type="entry name" value="LPS-ASSEMBLY PROTEIN LPTD"/>
    <property type="match status" value="1"/>
</dbReference>
<dbReference type="Proteomes" id="UP000095237">
    <property type="component" value="Unassembled WGS sequence"/>
</dbReference>
<sequence>MKNSLFKKIIVSSVVILLLSALNAFAYEINIFADNLEYDEHSSQLLAKGNVIFEWKGKKVFADYVEFDKKTVKARSNVKVEESGNTIYADSVTYDYDNENGCIEETFGHQHSSNVFIHTKSMEIQNKDTYAINGIKLSKCDLDNPHIHIRAKHGKFILNKRLTIYNAIFYIGKIPVFYLPIFTKSLKSDKSFGSDLKFEINPKLADNKTLYLNTAISCALSESLKGKVFADFFKKSGNFHGIKIEYTAQDGTGSIFANETNNFEKWALMADYFHSINSIWKLQSRAWVTNNKNIDNHHYKENKWDIGDLFLSNLYLFYPYSYSYFAVTRHGCDTNLNMSVEHKSYNKYDEQKESYILFPKIELTSYSRNLFMGIIHKFYFRCQNVYRQYQYKQSYYSDDYETYDNSFYKSDSYLNYKLMRAFKFGNPFTLVPALKIGLAQSITGDSGEKELDGLLIKYSGSLNTRFRVNDWMDWNVDYSLKTITKKNSLCVETSGNNYGIEKNSVSFNNNMYFGKQTMVQNSFSYNLQQYRLNDTKNNRLSPFITEVTCILNSYTTVFARQKQRLDPFRFGSLNLDLTIGKLDKAYLNFGAVYQRYNKFELCKNREINNTLGFGLCLTPKWRIDYNIKATILLDSLSYDRIAEQELKIYRDLHCYTLGIVWKKANNNGGIFLKFSAKPNEKKATWWSSEEEEE</sequence>